<dbReference type="EMBL" id="WJXA01000004">
    <property type="protein sequence ID" value="KAF7145250.1"/>
    <property type="molecule type" value="Genomic_DNA"/>
</dbReference>
<evidence type="ECO:0000256" key="2">
    <source>
        <dbReference type="SAM" id="SignalP"/>
    </source>
</evidence>
<accession>A0A834H4H9</accession>
<feature type="compositionally biased region" description="Basic and acidic residues" evidence="1">
    <location>
        <begin position="67"/>
        <end position="76"/>
    </location>
</feature>
<feature type="region of interest" description="Disordered" evidence="1">
    <location>
        <begin position="23"/>
        <end position="52"/>
    </location>
</feature>
<sequence length="97" mass="10994">MASLRTSLCLVLLFLLIFRSETRSPDPFSRSPNEVNPFELHRGRPEPGPVQLGRKRIKRGLIESAEEMFKSRRPEDVSEGQYGVTRLSPGGPDPKHH</sequence>
<comment type="caution">
    <text evidence="3">The sequence shown here is derived from an EMBL/GenBank/DDBJ whole genome shotgun (WGS) entry which is preliminary data.</text>
</comment>
<dbReference type="OrthoDB" id="1413556at2759"/>
<feature type="signal peptide" evidence="2">
    <location>
        <begin position="1"/>
        <end position="24"/>
    </location>
</feature>
<feature type="region of interest" description="Disordered" evidence="1">
    <location>
        <begin position="65"/>
        <end position="97"/>
    </location>
</feature>
<evidence type="ECO:0000313" key="3">
    <source>
        <dbReference type="EMBL" id="KAF7145250.1"/>
    </source>
</evidence>
<evidence type="ECO:0000256" key="1">
    <source>
        <dbReference type="SAM" id="MobiDB-lite"/>
    </source>
</evidence>
<name>A0A834H4H9_RHOSS</name>
<evidence type="ECO:0000313" key="4">
    <source>
        <dbReference type="Proteomes" id="UP000626092"/>
    </source>
</evidence>
<dbReference type="Proteomes" id="UP000626092">
    <property type="component" value="Unassembled WGS sequence"/>
</dbReference>
<organism evidence="3 4">
    <name type="scientific">Rhododendron simsii</name>
    <name type="common">Sims's rhododendron</name>
    <dbReference type="NCBI Taxonomy" id="118357"/>
    <lineage>
        <taxon>Eukaryota</taxon>
        <taxon>Viridiplantae</taxon>
        <taxon>Streptophyta</taxon>
        <taxon>Embryophyta</taxon>
        <taxon>Tracheophyta</taxon>
        <taxon>Spermatophyta</taxon>
        <taxon>Magnoliopsida</taxon>
        <taxon>eudicotyledons</taxon>
        <taxon>Gunneridae</taxon>
        <taxon>Pentapetalae</taxon>
        <taxon>asterids</taxon>
        <taxon>Ericales</taxon>
        <taxon>Ericaceae</taxon>
        <taxon>Ericoideae</taxon>
        <taxon>Rhodoreae</taxon>
        <taxon>Rhododendron</taxon>
    </lineage>
</organism>
<reference evidence="3" key="1">
    <citation type="submission" date="2019-11" db="EMBL/GenBank/DDBJ databases">
        <authorList>
            <person name="Liu Y."/>
            <person name="Hou J."/>
            <person name="Li T.-Q."/>
            <person name="Guan C.-H."/>
            <person name="Wu X."/>
            <person name="Wu H.-Z."/>
            <person name="Ling F."/>
            <person name="Zhang R."/>
            <person name="Shi X.-G."/>
            <person name="Ren J.-P."/>
            <person name="Chen E.-F."/>
            <person name="Sun J.-M."/>
        </authorList>
    </citation>
    <scope>NUCLEOTIDE SEQUENCE</scope>
    <source>
        <strain evidence="3">Adult_tree_wgs_1</strain>
        <tissue evidence="3">Leaves</tissue>
    </source>
</reference>
<keyword evidence="2" id="KW-0732">Signal</keyword>
<protein>
    <submittedName>
        <fullName evidence="3">Uncharacterized protein</fullName>
    </submittedName>
</protein>
<keyword evidence="4" id="KW-1185">Reference proteome</keyword>
<gene>
    <name evidence="3" type="ORF">RHSIM_Rhsim04G0024400</name>
</gene>
<dbReference type="AlphaFoldDB" id="A0A834H4H9"/>
<proteinExistence type="predicted"/>
<feature type="chain" id="PRO_5032796080" evidence="2">
    <location>
        <begin position="25"/>
        <end position="97"/>
    </location>
</feature>